<dbReference type="Gene3D" id="1.25.10.10">
    <property type="entry name" value="Leucine-rich Repeat Variant"/>
    <property type="match status" value="1"/>
</dbReference>
<evidence type="ECO:0008006" key="5">
    <source>
        <dbReference type="Google" id="ProtNLM"/>
    </source>
</evidence>
<evidence type="ECO:0000313" key="4">
    <source>
        <dbReference type="Proteomes" id="UP000231019"/>
    </source>
</evidence>
<evidence type="ECO:0000313" key="3">
    <source>
        <dbReference type="EMBL" id="PIW16127.1"/>
    </source>
</evidence>
<protein>
    <recommendedName>
        <fullName evidence="5">HEAT repeat domain-containing protein</fullName>
    </recommendedName>
</protein>
<dbReference type="PANTHER" id="PTHR12697:SF5">
    <property type="entry name" value="DEOXYHYPUSINE HYDROXYLASE"/>
    <property type="match status" value="1"/>
</dbReference>
<dbReference type="Pfam" id="PF03130">
    <property type="entry name" value="HEAT_PBS"/>
    <property type="match status" value="1"/>
</dbReference>
<comment type="caution">
    <text evidence="3">The sequence shown here is derived from an EMBL/GenBank/DDBJ whole genome shotgun (WGS) entry which is preliminary data.</text>
</comment>
<organism evidence="3 4">
    <name type="scientific">bacterium (Candidatus Blackallbacteria) CG17_big_fil_post_rev_8_21_14_2_50_48_46</name>
    <dbReference type="NCBI Taxonomy" id="2014261"/>
    <lineage>
        <taxon>Bacteria</taxon>
        <taxon>Candidatus Blackallbacteria</taxon>
    </lineage>
</organism>
<feature type="signal peptide" evidence="2">
    <location>
        <begin position="1"/>
        <end position="33"/>
    </location>
</feature>
<dbReference type="InterPro" id="IPR016024">
    <property type="entry name" value="ARM-type_fold"/>
</dbReference>
<sequence length="247" mass="27241">MTYISLGKRMMTGCVCLGLLTAPLVLVQHSAQAATQTSASSKAEVRKLLYELTTNRNQYARARAATELGIIADPEALEQLHKSLVTDLSTQVRMTSANAIARINHKASGKRLLQALIVNRGRTDAQIAIIRALGDMKENSRDLVPAILQLLRSPSPFIREVAVESLWKIRDPRASKYLVRLLKTEKELVVKLTLCNVIADFKEPTSIPVLKKISKKADEPADVRTLAKDALEKLEEMGIEAAPEVVH</sequence>
<accession>A0A2M7G2W0</accession>
<dbReference type="InterPro" id="IPR021133">
    <property type="entry name" value="HEAT_type_2"/>
</dbReference>
<dbReference type="GO" id="GO:0016491">
    <property type="term" value="F:oxidoreductase activity"/>
    <property type="evidence" value="ECO:0007669"/>
    <property type="project" value="TreeGrafter"/>
</dbReference>
<gene>
    <name evidence="3" type="ORF">COW36_14275</name>
</gene>
<name>A0A2M7G2W0_9BACT</name>
<evidence type="ECO:0000256" key="1">
    <source>
        <dbReference type="ARBA" id="ARBA00045876"/>
    </source>
</evidence>
<dbReference type="SUPFAM" id="SSF48371">
    <property type="entry name" value="ARM repeat"/>
    <property type="match status" value="1"/>
</dbReference>
<dbReference type="InterPro" id="IPR011989">
    <property type="entry name" value="ARM-like"/>
</dbReference>
<feature type="chain" id="PRO_5014721104" description="HEAT repeat domain-containing protein" evidence="2">
    <location>
        <begin position="34"/>
        <end position="247"/>
    </location>
</feature>
<comment type="function">
    <text evidence="1">Catalyzes the hydroxylation of the N(6)-(4-aminobutyl)-L-lysine intermediate produced by deoxyhypusine synthase/DHPS on a critical lysine of the eukaryotic translation initiation factor 5A/eIF-5A. This is the second step of the post-translational modification of that lysine into an unusual amino acid residue named hypusine. Hypusination is unique to mature eIF-5A factor and is essential for its function.</text>
</comment>
<dbReference type="PROSITE" id="PS50077">
    <property type="entry name" value="HEAT_REPEAT"/>
    <property type="match status" value="1"/>
</dbReference>
<reference evidence="3 4" key="1">
    <citation type="submission" date="2017-09" db="EMBL/GenBank/DDBJ databases">
        <title>Depth-based differentiation of microbial function through sediment-hosted aquifers and enrichment of novel symbionts in the deep terrestrial subsurface.</title>
        <authorList>
            <person name="Probst A.J."/>
            <person name="Ladd B."/>
            <person name="Jarett J.K."/>
            <person name="Geller-Mcgrath D.E."/>
            <person name="Sieber C.M."/>
            <person name="Emerson J.B."/>
            <person name="Anantharaman K."/>
            <person name="Thomas B.C."/>
            <person name="Malmstrom R."/>
            <person name="Stieglmeier M."/>
            <person name="Klingl A."/>
            <person name="Woyke T."/>
            <person name="Ryan C.M."/>
            <person name="Banfield J.F."/>
        </authorList>
    </citation>
    <scope>NUCLEOTIDE SEQUENCE [LARGE SCALE GENOMIC DNA]</scope>
    <source>
        <strain evidence="3">CG17_big_fil_post_rev_8_21_14_2_50_48_46</strain>
    </source>
</reference>
<keyword evidence="2" id="KW-0732">Signal</keyword>
<proteinExistence type="predicted"/>
<evidence type="ECO:0000256" key="2">
    <source>
        <dbReference type="SAM" id="SignalP"/>
    </source>
</evidence>
<dbReference type="InterPro" id="IPR004155">
    <property type="entry name" value="PBS_lyase_HEAT"/>
</dbReference>
<dbReference type="Pfam" id="PF13646">
    <property type="entry name" value="HEAT_2"/>
    <property type="match status" value="1"/>
</dbReference>
<dbReference type="EMBL" id="PFFQ01000040">
    <property type="protein sequence ID" value="PIW16127.1"/>
    <property type="molecule type" value="Genomic_DNA"/>
</dbReference>
<dbReference type="PANTHER" id="PTHR12697">
    <property type="entry name" value="PBS LYASE HEAT-LIKE PROTEIN"/>
    <property type="match status" value="1"/>
</dbReference>
<dbReference type="AlphaFoldDB" id="A0A2M7G2W0"/>
<dbReference type="Proteomes" id="UP000231019">
    <property type="component" value="Unassembled WGS sequence"/>
</dbReference>
<dbReference type="SMART" id="SM00567">
    <property type="entry name" value="EZ_HEAT"/>
    <property type="match status" value="5"/>
</dbReference>